<dbReference type="GO" id="GO:0006308">
    <property type="term" value="P:DNA catabolic process"/>
    <property type="evidence" value="ECO:0007669"/>
    <property type="project" value="UniProtKB-UniRule"/>
</dbReference>
<evidence type="ECO:0000256" key="1">
    <source>
        <dbReference type="ARBA" id="ARBA00009998"/>
    </source>
</evidence>
<name>A0A6I8M912_9FUSO</name>
<evidence type="ECO:0000256" key="5">
    <source>
        <dbReference type="ARBA" id="ARBA00022839"/>
    </source>
</evidence>
<keyword evidence="5 7" id="KW-0269">Exonuclease</keyword>
<evidence type="ECO:0000256" key="6">
    <source>
        <dbReference type="NCBIfam" id="TIGR01280"/>
    </source>
</evidence>
<protein>
    <recommendedName>
        <fullName evidence="6">Exodeoxyribonuclease VII small subunit</fullName>
        <ecNumber evidence="6">3.1.11.6</ecNumber>
    </recommendedName>
</protein>
<dbReference type="GO" id="GO:0009318">
    <property type="term" value="C:exodeoxyribonuclease VII complex"/>
    <property type="evidence" value="ECO:0007669"/>
    <property type="project" value="UniProtKB-UniRule"/>
</dbReference>
<dbReference type="GO" id="GO:0008855">
    <property type="term" value="F:exodeoxyribonuclease VII activity"/>
    <property type="evidence" value="ECO:0007669"/>
    <property type="project" value="UniProtKB-UniRule"/>
</dbReference>
<keyword evidence="8" id="KW-1185">Reference proteome</keyword>
<comment type="similarity">
    <text evidence="1">Belongs to the XseB family.</text>
</comment>
<dbReference type="Proteomes" id="UP000419017">
    <property type="component" value="Unassembled WGS sequence"/>
</dbReference>
<dbReference type="InterPro" id="IPR003761">
    <property type="entry name" value="Exonuc_VII_S"/>
</dbReference>
<evidence type="ECO:0000313" key="8">
    <source>
        <dbReference type="Proteomes" id="UP000419017"/>
    </source>
</evidence>
<organism evidence="7 8">
    <name type="scientific">Oceanivirga miroungae</name>
    <dbReference type="NCBI Taxonomy" id="1130046"/>
    <lineage>
        <taxon>Bacteria</taxon>
        <taxon>Fusobacteriati</taxon>
        <taxon>Fusobacteriota</taxon>
        <taxon>Fusobacteriia</taxon>
        <taxon>Fusobacteriales</taxon>
        <taxon>Leptotrichiaceae</taxon>
        <taxon>Oceanivirga</taxon>
    </lineage>
</organism>
<proteinExistence type="inferred from homology"/>
<dbReference type="NCBIfam" id="TIGR01280">
    <property type="entry name" value="xseB"/>
    <property type="match status" value="1"/>
</dbReference>
<keyword evidence="3" id="KW-0540">Nuclease</keyword>
<dbReference type="RefSeq" id="WP_156682845.1">
    <property type="nucleotide sequence ID" value="NZ_CABWIB010000001.1"/>
</dbReference>
<dbReference type="Pfam" id="PF02609">
    <property type="entry name" value="Exonuc_VII_S"/>
    <property type="match status" value="1"/>
</dbReference>
<dbReference type="InterPro" id="IPR037004">
    <property type="entry name" value="Exonuc_VII_ssu_sf"/>
</dbReference>
<evidence type="ECO:0000256" key="4">
    <source>
        <dbReference type="ARBA" id="ARBA00022801"/>
    </source>
</evidence>
<reference evidence="7 8" key="1">
    <citation type="submission" date="2019-10" db="EMBL/GenBank/DDBJ databases">
        <authorList>
            <person name="Blom J."/>
        </authorList>
    </citation>
    <scope>NUCLEOTIDE SEQUENCE [LARGE SCALE GENOMIC DNA]</scope>
    <source>
        <strain evidence="7 8">ES3154-GLU</strain>
    </source>
</reference>
<dbReference type="AlphaFoldDB" id="A0A6I8M912"/>
<keyword evidence="4" id="KW-0378">Hydrolase</keyword>
<dbReference type="EC" id="3.1.11.6" evidence="6"/>
<sequence length="72" mass="8338">MSENSFESKLEKIKEYIAILEKDEISLDEAIKIYESCQKLIKEATITLDEADSKVRKIIEKMGNIEITELED</sequence>
<keyword evidence="2" id="KW-0963">Cytoplasm</keyword>
<gene>
    <name evidence="7" type="ORF">OMES3154_00036</name>
</gene>
<dbReference type="Gene3D" id="1.10.287.1040">
    <property type="entry name" value="Exonuclease VII, small subunit"/>
    <property type="match status" value="1"/>
</dbReference>
<evidence type="ECO:0000313" key="7">
    <source>
        <dbReference type="EMBL" id="VWL84788.1"/>
    </source>
</evidence>
<dbReference type="EMBL" id="CABWIB010000001">
    <property type="protein sequence ID" value="VWL84788.1"/>
    <property type="molecule type" value="Genomic_DNA"/>
</dbReference>
<accession>A0A6I8M912</accession>
<evidence type="ECO:0000256" key="2">
    <source>
        <dbReference type="ARBA" id="ARBA00022490"/>
    </source>
</evidence>
<evidence type="ECO:0000256" key="3">
    <source>
        <dbReference type="ARBA" id="ARBA00022722"/>
    </source>
</evidence>
<dbReference type="SUPFAM" id="SSF116842">
    <property type="entry name" value="XseB-like"/>
    <property type="match status" value="1"/>
</dbReference>